<reference evidence="1" key="1">
    <citation type="submission" date="2020-06" db="EMBL/GenBank/DDBJ databases">
        <title>Haloterrigena sp. nov., an extremely halophilic archaeon isolated from a saline sediment.</title>
        <authorList>
            <person name="Liu B.-B."/>
        </authorList>
    </citation>
    <scope>NUCLEOTIDE SEQUENCE</scope>
    <source>
        <strain evidence="1">SYSU A121-1</strain>
    </source>
</reference>
<dbReference type="OrthoDB" id="202451at2157"/>
<dbReference type="RefSeq" id="WP_174702582.1">
    <property type="nucleotide sequence ID" value="NZ_JABURA010000001.1"/>
</dbReference>
<accession>A0A8J8GMV4</accession>
<dbReference type="AlphaFoldDB" id="A0A8J8GMV4"/>
<evidence type="ECO:0000313" key="1">
    <source>
        <dbReference type="EMBL" id="NUB92596.1"/>
    </source>
</evidence>
<proteinExistence type="predicted"/>
<dbReference type="EMBL" id="JABURA010000001">
    <property type="protein sequence ID" value="NUB92596.1"/>
    <property type="molecule type" value="Genomic_DNA"/>
</dbReference>
<sequence>MTGDDRYKVFGVYLSAPVTDALEEHLYDEAGVLDVEAYFEETADSVPVGDPGADATDDLVADVLDSFADLYDRADFAAAERTAPDAFDLVHLAADPTRVADVRERFRAAATIQDADLRTVQTAILGAHLEAGPTE</sequence>
<organism evidence="1 2">
    <name type="scientific">Haloterrigena gelatinilytica</name>
    <dbReference type="NCBI Taxonomy" id="2741724"/>
    <lineage>
        <taxon>Archaea</taxon>
        <taxon>Methanobacteriati</taxon>
        <taxon>Methanobacteriota</taxon>
        <taxon>Stenosarchaea group</taxon>
        <taxon>Halobacteria</taxon>
        <taxon>Halobacteriales</taxon>
        <taxon>Natrialbaceae</taxon>
        <taxon>Haloterrigena</taxon>
    </lineage>
</organism>
<evidence type="ECO:0000313" key="2">
    <source>
        <dbReference type="Proteomes" id="UP000728647"/>
    </source>
</evidence>
<name>A0A8J8GMV4_9EURY</name>
<gene>
    <name evidence="1" type="ORF">HT576_16435</name>
</gene>
<comment type="caution">
    <text evidence="1">The sequence shown here is derived from an EMBL/GenBank/DDBJ whole genome shotgun (WGS) entry which is preliminary data.</text>
</comment>
<protein>
    <submittedName>
        <fullName evidence="1">Uncharacterized protein</fullName>
    </submittedName>
</protein>
<dbReference type="Proteomes" id="UP000728647">
    <property type="component" value="Unassembled WGS sequence"/>
</dbReference>